<dbReference type="CDD" id="cd24146">
    <property type="entry name" value="nat-AmDH_N_like"/>
    <property type="match status" value="1"/>
</dbReference>
<name>A0ABW0ZPY3_9ACTN</name>
<dbReference type="InterPro" id="IPR045760">
    <property type="entry name" value="DAP_DH_C"/>
</dbReference>
<accession>A0ABW0ZPY3</accession>
<dbReference type="Proteomes" id="UP001596074">
    <property type="component" value="Unassembled WGS sequence"/>
</dbReference>
<reference evidence="3" key="1">
    <citation type="journal article" date="2019" name="Int. J. Syst. Evol. Microbiol.">
        <title>The Global Catalogue of Microorganisms (GCM) 10K type strain sequencing project: providing services to taxonomists for standard genome sequencing and annotation.</title>
        <authorList>
            <consortium name="The Broad Institute Genomics Platform"/>
            <consortium name="The Broad Institute Genome Sequencing Center for Infectious Disease"/>
            <person name="Wu L."/>
            <person name="Ma J."/>
        </authorList>
    </citation>
    <scope>NUCLEOTIDE SEQUENCE [LARGE SCALE GENOMIC DNA]</scope>
    <source>
        <strain evidence="3">KCTC 42087</strain>
    </source>
</reference>
<comment type="caution">
    <text evidence="2">The sequence shown here is derived from an EMBL/GenBank/DDBJ whole genome shotgun (WGS) entry which is preliminary data.</text>
</comment>
<sequence length="338" mass="35750">MAIRVVQWTTGGVAKAAVRAVLKHPELELAGCFAWSPEKAGKDVGELLGTGPLGITATAEIDDIVALKPDVVLYMPLLWDIDAMVRLLEAGINVISTANFITGHSYGDAEMERLHSAARRGGASLYGTGISPGLIGAIALTAASACREVERISIFEASDCSHYASEETWSALGFGKAPDTPGIGDLARERQLVFMDAVEVVAKALGVELDEVRYDPQFGVAAEDIDLGWMRLPQGTVCGINGIWKGIVGGRTLIEIGLLWRLGDAMEPNWPIEEGHRVEIVGVPGVRMRVEYLDPDDAVDRNAHTANPAVNAIPAVVAAAPGLVTVDELPLITAGSVA</sequence>
<evidence type="ECO:0000313" key="2">
    <source>
        <dbReference type="EMBL" id="MFC5744478.1"/>
    </source>
</evidence>
<keyword evidence="3" id="KW-1185">Reference proteome</keyword>
<dbReference type="InterPro" id="IPR036291">
    <property type="entry name" value="NAD(P)-bd_dom_sf"/>
</dbReference>
<dbReference type="EMBL" id="JBHSON010000003">
    <property type="protein sequence ID" value="MFC5744478.1"/>
    <property type="molecule type" value="Genomic_DNA"/>
</dbReference>
<dbReference type="SUPFAM" id="SSF51735">
    <property type="entry name" value="NAD(P)-binding Rossmann-fold domains"/>
    <property type="match status" value="1"/>
</dbReference>
<evidence type="ECO:0000313" key="3">
    <source>
        <dbReference type="Proteomes" id="UP001596074"/>
    </source>
</evidence>
<dbReference type="Pfam" id="PF19328">
    <property type="entry name" value="DAP_DH_C"/>
    <property type="match status" value="1"/>
</dbReference>
<organism evidence="2 3">
    <name type="scientific">Actinomadura rugatobispora</name>
    <dbReference type="NCBI Taxonomy" id="1994"/>
    <lineage>
        <taxon>Bacteria</taxon>
        <taxon>Bacillati</taxon>
        <taxon>Actinomycetota</taxon>
        <taxon>Actinomycetes</taxon>
        <taxon>Streptosporangiales</taxon>
        <taxon>Thermomonosporaceae</taxon>
        <taxon>Actinomadura</taxon>
    </lineage>
</organism>
<gene>
    <name evidence="2" type="ORF">ACFPZN_02500</name>
</gene>
<feature type="domain" description="2,4-diaminopentanoate dehydrogenase C-terminal" evidence="1">
    <location>
        <begin position="139"/>
        <end position="334"/>
    </location>
</feature>
<protein>
    <recommendedName>
        <fullName evidence="1">2,4-diaminopentanoate dehydrogenase C-terminal domain-containing protein</fullName>
    </recommendedName>
</protein>
<proteinExistence type="predicted"/>
<dbReference type="Gene3D" id="3.40.50.720">
    <property type="entry name" value="NAD(P)-binding Rossmann-like Domain"/>
    <property type="match status" value="1"/>
</dbReference>
<evidence type="ECO:0000259" key="1">
    <source>
        <dbReference type="Pfam" id="PF19328"/>
    </source>
</evidence>
<dbReference type="RefSeq" id="WP_378279681.1">
    <property type="nucleotide sequence ID" value="NZ_JBHSON010000003.1"/>
</dbReference>